<gene>
    <name evidence="11" type="ORF">D3871_29390</name>
</gene>
<dbReference type="SUPFAM" id="SSF69618">
    <property type="entry name" value="HemD-like"/>
    <property type="match status" value="1"/>
</dbReference>
<evidence type="ECO:0000313" key="11">
    <source>
        <dbReference type="EMBL" id="RJF92695.1"/>
    </source>
</evidence>
<evidence type="ECO:0000256" key="2">
    <source>
        <dbReference type="ARBA" id="ARBA00008133"/>
    </source>
</evidence>
<dbReference type="UniPathway" id="UPA00251">
    <property type="reaction ID" value="UER00320"/>
</dbReference>
<dbReference type="EMBL" id="QYUO01000003">
    <property type="protein sequence ID" value="RJF92695.1"/>
    <property type="molecule type" value="Genomic_DNA"/>
</dbReference>
<comment type="catalytic activity">
    <reaction evidence="8 9">
        <text>hydroxymethylbilane = uroporphyrinogen III + H2O</text>
        <dbReference type="Rhea" id="RHEA:18965"/>
        <dbReference type="ChEBI" id="CHEBI:15377"/>
        <dbReference type="ChEBI" id="CHEBI:57308"/>
        <dbReference type="ChEBI" id="CHEBI:57845"/>
        <dbReference type="EC" id="4.2.1.75"/>
    </reaction>
</comment>
<evidence type="ECO:0000259" key="10">
    <source>
        <dbReference type="Pfam" id="PF02602"/>
    </source>
</evidence>
<dbReference type="PANTHER" id="PTHR38042:SF1">
    <property type="entry name" value="UROPORPHYRINOGEN-III SYNTHASE, CHLOROPLASTIC"/>
    <property type="match status" value="1"/>
</dbReference>
<sequence length="307" mass="33301">MAGMTGPQLRIKRTAMNRLPVQSAVENSMPRKPHASALEQISSGGGIAHTIVVTRPLKQSMLLAERIQSLGVTPTLYPLLDILPAVDRRLIYDAVRNIDCYALVIFVSPNAIAAFFPSVTYWPRSTAIAVMGSTGVKQLEKLGFTEAHVKIVVPDRLSSNDSEGLLKILNLQELRGKRALIVRAETGREYLANALLAGGMTVDLLAAYRRIPVRLDQQRMVLLNELLAGHNDWVVTSTEGLAVLVDQAEQAAGSEGRVRLITQRLIVTHPRIFEAAKIAGFTNVVLSGTGDDNVMSCLTALYSGHGS</sequence>
<dbReference type="PANTHER" id="PTHR38042">
    <property type="entry name" value="UROPORPHYRINOGEN-III SYNTHASE, CHLOROPLASTIC"/>
    <property type="match status" value="1"/>
</dbReference>
<dbReference type="CDD" id="cd06578">
    <property type="entry name" value="HemD"/>
    <property type="match status" value="1"/>
</dbReference>
<evidence type="ECO:0000256" key="9">
    <source>
        <dbReference type="RuleBase" id="RU366031"/>
    </source>
</evidence>
<evidence type="ECO:0000256" key="1">
    <source>
        <dbReference type="ARBA" id="ARBA00004772"/>
    </source>
</evidence>
<evidence type="ECO:0000256" key="5">
    <source>
        <dbReference type="ARBA" id="ARBA00023244"/>
    </source>
</evidence>
<dbReference type="GO" id="GO:0006782">
    <property type="term" value="P:protoporphyrinogen IX biosynthetic process"/>
    <property type="evidence" value="ECO:0007669"/>
    <property type="project" value="UniProtKB-UniRule"/>
</dbReference>
<dbReference type="AlphaFoldDB" id="A0A3A3FMX1"/>
<dbReference type="InterPro" id="IPR036108">
    <property type="entry name" value="4pyrrol_syn_uPrphyn_synt_sf"/>
</dbReference>
<comment type="function">
    <text evidence="6 9">Catalyzes cyclization of the linear tetrapyrrole, hydroxymethylbilane, to the macrocyclic uroporphyrinogen III.</text>
</comment>
<dbReference type="InterPro" id="IPR003754">
    <property type="entry name" value="4pyrrol_synth_uPrphyn_synth"/>
</dbReference>
<dbReference type="EC" id="4.2.1.75" evidence="3 9"/>
<protein>
    <recommendedName>
        <fullName evidence="7 9">Uroporphyrinogen-III synthase</fullName>
        <ecNumber evidence="3 9">4.2.1.75</ecNumber>
    </recommendedName>
</protein>
<dbReference type="Proteomes" id="UP000265955">
    <property type="component" value="Unassembled WGS sequence"/>
</dbReference>
<keyword evidence="5 9" id="KW-0627">Porphyrin biosynthesis</keyword>
<proteinExistence type="inferred from homology"/>
<dbReference type="Pfam" id="PF02602">
    <property type="entry name" value="HEM4"/>
    <property type="match status" value="1"/>
</dbReference>
<name>A0A3A3FMX1_9BURK</name>
<evidence type="ECO:0000256" key="6">
    <source>
        <dbReference type="ARBA" id="ARBA00037589"/>
    </source>
</evidence>
<organism evidence="11 12">
    <name type="scientific">Noviherbaspirillum saxi</name>
    <dbReference type="NCBI Taxonomy" id="2320863"/>
    <lineage>
        <taxon>Bacteria</taxon>
        <taxon>Pseudomonadati</taxon>
        <taxon>Pseudomonadota</taxon>
        <taxon>Betaproteobacteria</taxon>
        <taxon>Burkholderiales</taxon>
        <taxon>Oxalobacteraceae</taxon>
        <taxon>Noviherbaspirillum</taxon>
    </lineage>
</organism>
<evidence type="ECO:0000256" key="4">
    <source>
        <dbReference type="ARBA" id="ARBA00023239"/>
    </source>
</evidence>
<evidence type="ECO:0000256" key="3">
    <source>
        <dbReference type="ARBA" id="ARBA00013109"/>
    </source>
</evidence>
<accession>A0A3A3FMX1</accession>
<dbReference type="GO" id="GO:0004852">
    <property type="term" value="F:uroporphyrinogen-III synthase activity"/>
    <property type="evidence" value="ECO:0007669"/>
    <property type="project" value="UniProtKB-UniRule"/>
</dbReference>
<keyword evidence="4 9" id="KW-0456">Lyase</keyword>
<reference evidence="12" key="1">
    <citation type="submission" date="2018-09" db="EMBL/GenBank/DDBJ databases">
        <authorList>
            <person name="Zhu H."/>
        </authorList>
    </citation>
    <scope>NUCLEOTIDE SEQUENCE [LARGE SCALE GENOMIC DNA]</scope>
    <source>
        <strain evidence="12">K1R23-30</strain>
    </source>
</reference>
<evidence type="ECO:0000256" key="7">
    <source>
        <dbReference type="ARBA" id="ARBA00040167"/>
    </source>
</evidence>
<dbReference type="GO" id="GO:0006780">
    <property type="term" value="P:uroporphyrinogen III biosynthetic process"/>
    <property type="evidence" value="ECO:0007669"/>
    <property type="project" value="UniProtKB-UniRule"/>
</dbReference>
<comment type="caution">
    <text evidence="11">The sequence shown here is derived from an EMBL/GenBank/DDBJ whole genome shotgun (WGS) entry which is preliminary data.</text>
</comment>
<dbReference type="InterPro" id="IPR039793">
    <property type="entry name" value="UROS/Hem4"/>
</dbReference>
<feature type="domain" description="Tetrapyrrole biosynthesis uroporphyrinogen III synthase" evidence="10">
    <location>
        <begin position="63"/>
        <end position="286"/>
    </location>
</feature>
<comment type="pathway">
    <text evidence="1 9">Porphyrin-containing compound metabolism; protoporphyrin-IX biosynthesis; coproporphyrinogen-III from 5-aminolevulinate: step 3/4.</text>
</comment>
<evidence type="ECO:0000313" key="12">
    <source>
        <dbReference type="Proteomes" id="UP000265955"/>
    </source>
</evidence>
<evidence type="ECO:0000256" key="8">
    <source>
        <dbReference type="ARBA" id="ARBA00048617"/>
    </source>
</evidence>
<dbReference type="Gene3D" id="3.40.50.10090">
    <property type="match status" value="2"/>
</dbReference>
<comment type="similarity">
    <text evidence="2 9">Belongs to the uroporphyrinogen-III synthase family.</text>
</comment>
<keyword evidence="12" id="KW-1185">Reference proteome</keyword>